<gene>
    <name evidence="2" type="ORF">FK178_14470</name>
</gene>
<feature type="domain" description="DUF7033" evidence="1">
    <location>
        <begin position="95"/>
        <end position="183"/>
    </location>
</feature>
<evidence type="ECO:0000259" key="1">
    <source>
        <dbReference type="Pfam" id="PF23019"/>
    </source>
</evidence>
<reference evidence="2 3" key="1">
    <citation type="submission" date="2019-08" db="EMBL/GenBank/DDBJ databases">
        <title>Antarcticibacterium arcticum sp. nov., a bacterium isolated from marine sediment of the Canadian Beaufort Sea.</title>
        <authorList>
            <person name="Lee Y.M."/>
            <person name="Baek K."/>
            <person name="Lee D.-H."/>
            <person name="Shin S.C."/>
            <person name="Jin Y.K."/>
            <person name="Park Y."/>
        </authorList>
    </citation>
    <scope>NUCLEOTIDE SEQUENCE [LARGE SCALE GENOMIC DNA]</scope>
    <source>
        <strain evidence="2 3">PAMC 28998</strain>
    </source>
</reference>
<dbReference type="RefSeq" id="WP_146836829.1">
    <property type="nucleotide sequence ID" value="NZ_CP042476.1"/>
</dbReference>
<organism evidence="2 3">
    <name type="scientific">Antarcticibacterium arcticum</name>
    <dbReference type="NCBI Taxonomy" id="2585771"/>
    <lineage>
        <taxon>Bacteria</taxon>
        <taxon>Pseudomonadati</taxon>
        <taxon>Bacteroidota</taxon>
        <taxon>Flavobacteriia</taxon>
        <taxon>Flavobacteriales</taxon>
        <taxon>Flavobacteriaceae</taxon>
        <taxon>Antarcticibacterium</taxon>
    </lineage>
</organism>
<name>A0A5B8YQW2_9FLAO</name>
<dbReference type="InterPro" id="IPR054297">
    <property type="entry name" value="DUF7033"/>
</dbReference>
<dbReference type="KEGG" id="anp:FK178_14470"/>
<accession>A0A5B8YQW2</accession>
<dbReference type="AlphaFoldDB" id="A0A5B8YQW2"/>
<dbReference type="EMBL" id="CP042476">
    <property type="protein sequence ID" value="QED38846.1"/>
    <property type="molecule type" value="Genomic_DNA"/>
</dbReference>
<keyword evidence="3" id="KW-1185">Reference proteome</keyword>
<dbReference type="OrthoDB" id="5573484at2"/>
<evidence type="ECO:0000313" key="2">
    <source>
        <dbReference type="EMBL" id="QED38846.1"/>
    </source>
</evidence>
<protein>
    <recommendedName>
        <fullName evidence="1">DUF7033 domain-containing protein</fullName>
    </recommendedName>
</protein>
<sequence length="429" mass="50595">MLLIYTPKVTSRIIYVFKHVCTHILGLDLKFTTKIEEFIAHEDVKFSYGRKRLGNELFVQNVDLLLEQGLSDLDIKVQNWEDTKCFFAVSENSDLPYDIFAASFFLLSRYEEYLPHVKDDFGRFPSSESLAYKKGFLKQPVVDIWAYKFKRLLKDRFPNIEFRTRNYQTVNIISVSHVFNFKNKGFLRSLTGTVLDLVNLKFSRVRDRFKVLLKLKKDPYNIFDELIYFIKEYKTKMVFMFQLSDYNSYDKNINYNRQNYSSIIKYVADYSQVGLRLGYFAVLEEDVLKREKKRFENIIHGPLQNVINPKYNLMLPLHYGYLNELEIPNDFSMGFPESIGFRAGTGTSFLFYDINMEVTTPLTIHPYVFHTQLCHTGNAVDVEKTIQVLISELKKVDGTFRAVFKNRDFSEYSNPAYFYSLLKQINEIQ</sequence>
<evidence type="ECO:0000313" key="3">
    <source>
        <dbReference type="Proteomes" id="UP000321954"/>
    </source>
</evidence>
<dbReference type="Proteomes" id="UP000321954">
    <property type="component" value="Chromosome"/>
</dbReference>
<dbReference type="Pfam" id="PF23019">
    <property type="entry name" value="DUF7033"/>
    <property type="match status" value="1"/>
</dbReference>
<proteinExistence type="predicted"/>